<keyword evidence="7 8" id="KW-0012">Acyltransferase</keyword>
<sequence length="630" mass="69855">MRRNGWQLPCHPLQVVAIAVFLALAFAFYVFFTPFVGKKLFEYVIMGLYTPLVTCVFTLYVWCAATDPGDPGYFKSKKYLNIEDNGKQNHPKISRQGAELISPINEAHAATATGAKPLDKDSHADDTGGNLSDRPEKKRPSCFSMHFSMVLFSWCHLSFVCSQCHSHDHSSEQQTNEHGMFYCTLCEVEVFRRSKHCRVCDKCVDDFDHHCRWLNNCIGRRNYRMFFILMLSALVLLILQWSIGVLVLILSFIERKQFSVEIASKLGSSFSPVPYMVVVGFCTFLAMVATLPLAQLFCFHVLLIKKGISTYDYVIALREQEQQGVDGQQSPQMSPDSSLTGLSTASSFSTFRGGAWCTPPRLFVEDQFDVVAPEIGMSTSSSRMKMATEESTRKRNAATVKISPWILARLNAEEVSKAAAQARMKSKILQPIGRQEVPLGHEKGNSFGSGSERMVLRTDNRRRANKRGRMPNDIPLEPLAKATASAPGSNYSDLAPDTSSSLAHLQLKARNAFQTSQDMLSTRMVASSPDSSLGSPDLHPFHVSSSVAEDAQVPKSFSTCAVVQKGIQISKSSDGYEASGGEDSDRFPSRILHRSVGNLIFNSGQGYIVDELEVPSLAGLESDKQHFDQI</sequence>
<dbReference type="GO" id="GO:0005783">
    <property type="term" value="C:endoplasmic reticulum"/>
    <property type="evidence" value="ECO:0007669"/>
    <property type="project" value="TreeGrafter"/>
</dbReference>
<evidence type="ECO:0000256" key="3">
    <source>
        <dbReference type="ARBA" id="ARBA00022679"/>
    </source>
</evidence>
<dbReference type="GO" id="GO:0005794">
    <property type="term" value="C:Golgi apparatus"/>
    <property type="evidence" value="ECO:0007669"/>
    <property type="project" value="TreeGrafter"/>
</dbReference>
<dbReference type="PANTHER" id="PTHR22883:SF265">
    <property type="entry name" value="PROTEIN S-ACYLTRANSFERASE 22-RELATED"/>
    <property type="match status" value="1"/>
</dbReference>
<comment type="subcellular location">
    <subcellularLocation>
        <location evidence="1">Membrane</location>
        <topology evidence="1">Multi-pass membrane protein</topology>
    </subcellularLocation>
</comment>
<evidence type="ECO:0000256" key="7">
    <source>
        <dbReference type="ARBA" id="ARBA00023315"/>
    </source>
</evidence>
<feature type="transmembrane region" description="Helical" evidence="8">
    <location>
        <begin position="273"/>
        <end position="303"/>
    </location>
</feature>
<evidence type="ECO:0000256" key="8">
    <source>
        <dbReference type="RuleBase" id="RU079119"/>
    </source>
</evidence>
<feature type="region of interest" description="Disordered" evidence="9">
    <location>
        <begin position="115"/>
        <end position="137"/>
    </location>
</feature>
<keyword evidence="6 8" id="KW-0472">Membrane</keyword>
<dbReference type="EMBL" id="CM017877">
    <property type="protein sequence ID" value="KAG1347870.1"/>
    <property type="molecule type" value="Genomic_DNA"/>
</dbReference>
<dbReference type="GO" id="GO:0019706">
    <property type="term" value="F:protein-cysteine S-palmitoyltransferase activity"/>
    <property type="evidence" value="ECO:0007669"/>
    <property type="project" value="UniProtKB-EC"/>
</dbReference>
<evidence type="ECO:0000256" key="2">
    <source>
        <dbReference type="ARBA" id="ARBA00008574"/>
    </source>
</evidence>
<dbReference type="EC" id="2.3.1.225" evidence="8"/>
<feature type="transmembrane region" description="Helical" evidence="8">
    <location>
        <begin position="12"/>
        <end position="32"/>
    </location>
</feature>
<dbReference type="AlphaFoldDB" id="A0A8K0IDF6"/>
<evidence type="ECO:0000256" key="9">
    <source>
        <dbReference type="SAM" id="MobiDB-lite"/>
    </source>
</evidence>
<evidence type="ECO:0000256" key="5">
    <source>
        <dbReference type="ARBA" id="ARBA00022989"/>
    </source>
</evidence>
<feature type="transmembrane region" description="Helical" evidence="8">
    <location>
        <begin position="44"/>
        <end position="65"/>
    </location>
</feature>
<comment type="domain">
    <text evidence="8">The DHHC domain is required for palmitoyltransferase activity.</text>
</comment>
<accession>A0A8K0IDF6</accession>
<keyword evidence="4 8" id="KW-0812">Transmembrane</keyword>
<dbReference type="PROSITE" id="PS50216">
    <property type="entry name" value="DHHC"/>
    <property type="match status" value="1"/>
</dbReference>
<evidence type="ECO:0000256" key="6">
    <source>
        <dbReference type="ARBA" id="ARBA00023136"/>
    </source>
</evidence>
<dbReference type="GO" id="GO:0016020">
    <property type="term" value="C:membrane"/>
    <property type="evidence" value="ECO:0007669"/>
    <property type="project" value="UniProtKB-SubCell"/>
</dbReference>
<dbReference type="Pfam" id="PF01529">
    <property type="entry name" value="DHHC"/>
    <property type="match status" value="1"/>
</dbReference>
<gene>
    <name evidence="11" type="ORF">COCNU_06G016990</name>
</gene>
<dbReference type="InterPro" id="IPR039859">
    <property type="entry name" value="PFA4/ZDH16/20/ERF2-like"/>
</dbReference>
<dbReference type="GO" id="GO:0006612">
    <property type="term" value="P:protein targeting to membrane"/>
    <property type="evidence" value="ECO:0007669"/>
    <property type="project" value="TreeGrafter"/>
</dbReference>
<feature type="domain" description="Palmitoyltransferase DHHC" evidence="10">
    <location>
        <begin position="182"/>
        <end position="314"/>
    </location>
</feature>
<keyword evidence="12" id="KW-1185">Reference proteome</keyword>
<dbReference type="PANTHER" id="PTHR22883">
    <property type="entry name" value="ZINC FINGER DHHC DOMAIN CONTAINING PROTEIN"/>
    <property type="match status" value="1"/>
</dbReference>
<evidence type="ECO:0000313" key="12">
    <source>
        <dbReference type="Proteomes" id="UP000797356"/>
    </source>
</evidence>
<proteinExistence type="inferred from homology"/>
<dbReference type="InterPro" id="IPR001594">
    <property type="entry name" value="Palmitoyltrfase_DHHC"/>
</dbReference>
<evidence type="ECO:0000313" key="11">
    <source>
        <dbReference type="EMBL" id="KAG1347870.1"/>
    </source>
</evidence>
<evidence type="ECO:0000256" key="4">
    <source>
        <dbReference type="ARBA" id="ARBA00022692"/>
    </source>
</evidence>
<dbReference type="OrthoDB" id="9909019at2759"/>
<dbReference type="Proteomes" id="UP000797356">
    <property type="component" value="Chromosome 6"/>
</dbReference>
<keyword evidence="3 8" id="KW-0808">Transferase</keyword>
<reference evidence="11" key="1">
    <citation type="journal article" date="2017" name="Gigascience">
        <title>The genome draft of coconut (Cocos nucifera).</title>
        <authorList>
            <person name="Xiao Y."/>
            <person name="Xu P."/>
            <person name="Fan H."/>
            <person name="Baudouin L."/>
            <person name="Xia W."/>
            <person name="Bocs S."/>
            <person name="Xu J."/>
            <person name="Li Q."/>
            <person name="Guo A."/>
            <person name="Zhou L."/>
            <person name="Li J."/>
            <person name="Wu Y."/>
            <person name="Ma Z."/>
            <person name="Armero A."/>
            <person name="Issali A.E."/>
            <person name="Liu N."/>
            <person name="Peng M."/>
            <person name="Yang Y."/>
        </authorList>
    </citation>
    <scope>NUCLEOTIDE SEQUENCE</scope>
    <source>
        <tissue evidence="11">Spear leaf of Hainan Tall coconut</tissue>
    </source>
</reference>
<protein>
    <recommendedName>
        <fullName evidence="8">S-acyltransferase</fullName>
        <ecNumber evidence="8">2.3.1.225</ecNumber>
    </recommendedName>
    <alternativeName>
        <fullName evidence="8">Palmitoyltransferase</fullName>
    </alternativeName>
</protein>
<evidence type="ECO:0000256" key="1">
    <source>
        <dbReference type="ARBA" id="ARBA00004141"/>
    </source>
</evidence>
<evidence type="ECO:0000259" key="10">
    <source>
        <dbReference type="Pfam" id="PF01529"/>
    </source>
</evidence>
<keyword evidence="5 8" id="KW-1133">Transmembrane helix</keyword>
<organism evidence="11 12">
    <name type="scientific">Cocos nucifera</name>
    <name type="common">Coconut palm</name>
    <dbReference type="NCBI Taxonomy" id="13894"/>
    <lineage>
        <taxon>Eukaryota</taxon>
        <taxon>Viridiplantae</taxon>
        <taxon>Streptophyta</taxon>
        <taxon>Embryophyta</taxon>
        <taxon>Tracheophyta</taxon>
        <taxon>Spermatophyta</taxon>
        <taxon>Magnoliopsida</taxon>
        <taxon>Liliopsida</taxon>
        <taxon>Arecaceae</taxon>
        <taxon>Arecoideae</taxon>
        <taxon>Cocoseae</taxon>
        <taxon>Attaleinae</taxon>
        <taxon>Cocos</taxon>
    </lineage>
</organism>
<feature type="compositionally biased region" description="Basic and acidic residues" evidence="9">
    <location>
        <begin position="117"/>
        <end position="126"/>
    </location>
</feature>
<feature type="transmembrane region" description="Helical" evidence="8">
    <location>
        <begin position="226"/>
        <end position="253"/>
    </location>
</feature>
<comment type="caution">
    <text evidence="11">The sequence shown here is derived from an EMBL/GenBank/DDBJ whole genome shotgun (WGS) entry which is preliminary data.</text>
</comment>
<reference evidence="11" key="2">
    <citation type="submission" date="2019-07" db="EMBL/GenBank/DDBJ databases">
        <authorList>
            <person name="Yang Y."/>
            <person name="Bocs S."/>
            <person name="Baudouin L."/>
        </authorList>
    </citation>
    <scope>NUCLEOTIDE SEQUENCE</scope>
    <source>
        <tissue evidence="11">Spear leaf of Hainan Tall coconut</tissue>
    </source>
</reference>
<name>A0A8K0IDF6_COCNU</name>
<comment type="catalytic activity">
    <reaction evidence="8">
        <text>L-cysteinyl-[protein] + hexadecanoyl-CoA = S-hexadecanoyl-L-cysteinyl-[protein] + CoA</text>
        <dbReference type="Rhea" id="RHEA:36683"/>
        <dbReference type="Rhea" id="RHEA-COMP:10131"/>
        <dbReference type="Rhea" id="RHEA-COMP:11032"/>
        <dbReference type="ChEBI" id="CHEBI:29950"/>
        <dbReference type="ChEBI" id="CHEBI:57287"/>
        <dbReference type="ChEBI" id="CHEBI:57379"/>
        <dbReference type="ChEBI" id="CHEBI:74151"/>
        <dbReference type="EC" id="2.3.1.225"/>
    </reaction>
</comment>
<comment type="similarity">
    <text evidence="2 8">Belongs to the DHHC palmitoyltransferase family.</text>
</comment>